<dbReference type="InterPro" id="IPR050668">
    <property type="entry name" value="Cytochrome_b5"/>
</dbReference>
<evidence type="ECO:0000256" key="4">
    <source>
        <dbReference type="ARBA" id="ARBA00022692"/>
    </source>
</evidence>
<dbReference type="InterPro" id="IPR036400">
    <property type="entry name" value="Cyt_B5-like_heme/steroid_sf"/>
</dbReference>
<keyword evidence="13" id="KW-1133">Transmembrane helix</keyword>
<evidence type="ECO:0000256" key="9">
    <source>
        <dbReference type="ARBA" id="ARBA00023004"/>
    </source>
</evidence>
<reference evidence="15 16" key="2">
    <citation type="submission" date="2019-11" db="EMBL/GenBank/DDBJ databases">
        <authorList>
            <person name="Lu H."/>
        </authorList>
    </citation>
    <scope>NUCLEOTIDE SEQUENCE [LARGE SCALE GENOMIC DNA]</scope>
    <source>
        <strain evidence="15 16">FIM1</strain>
    </source>
</reference>
<protein>
    <submittedName>
        <fullName evidence="15">Cytochrome b5</fullName>
    </submittedName>
</protein>
<evidence type="ECO:0000256" key="3">
    <source>
        <dbReference type="ARBA" id="ARBA00022617"/>
    </source>
</evidence>
<evidence type="ECO:0000256" key="13">
    <source>
        <dbReference type="RuleBase" id="RU362121"/>
    </source>
</evidence>
<dbReference type="PROSITE" id="PS00191">
    <property type="entry name" value="CYTOCHROME_B5_1"/>
    <property type="match status" value="1"/>
</dbReference>
<keyword evidence="10 13" id="KW-0472">Membrane</keyword>
<keyword evidence="3 13" id="KW-0349">Heme</keyword>
<comment type="similarity">
    <text evidence="12 13">Belongs to the cytochrome b5 family.</text>
</comment>
<evidence type="ECO:0000256" key="10">
    <source>
        <dbReference type="ARBA" id="ARBA00023136"/>
    </source>
</evidence>
<feature type="transmembrane region" description="Helical" evidence="13">
    <location>
        <begin position="102"/>
        <end position="120"/>
    </location>
</feature>
<evidence type="ECO:0000256" key="2">
    <source>
        <dbReference type="ARBA" id="ARBA00022448"/>
    </source>
</evidence>
<keyword evidence="5 13" id="KW-0479">Metal-binding</keyword>
<name>A0ABX6F1T8_KLUMA</name>
<keyword evidence="2" id="KW-0813">Transport</keyword>
<accession>A0ABX6F1T8</accession>
<evidence type="ECO:0000313" key="16">
    <source>
        <dbReference type="Proteomes" id="UP000422736"/>
    </source>
</evidence>
<evidence type="ECO:0000313" key="15">
    <source>
        <dbReference type="EMBL" id="QGN17332.1"/>
    </source>
</evidence>
<dbReference type="Gene3D" id="3.10.120.10">
    <property type="entry name" value="Cytochrome b5-like heme/steroid binding domain"/>
    <property type="match status" value="1"/>
</dbReference>
<evidence type="ECO:0000259" key="14">
    <source>
        <dbReference type="PROSITE" id="PS50255"/>
    </source>
</evidence>
<dbReference type="PROSITE" id="PS50255">
    <property type="entry name" value="CYTOCHROME_B5_2"/>
    <property type="match status" value="1"/>
</dbReference>
<keyword evidence="4 13" id="KW-0812">Transmembrane</keyword>
<evidence type="ECO:0000256" key="11">
    <source>
        <dbReference type="ARBA" id="ARBA00037877"/>
    </source>
</evidence>
<keyword evidence="7" id="KW-0492">Microsome</keyword>
<comment type="subcellular location">
    <subcellularLocation>
        <location evidence="1">Endoplasmic reticulum membrane</location>
        <topology evidence="1">Single-pass membrane protein</topology>
        <orientation evidence="1">Cytoplasmic side</orientation>
    </subcellularLocation>
    <subcellularLocation>
        <location evidence="11">Microsome membrane</location>
        <topology evidence="11">Single-pass membrane protein</topology>
        <orientation evidence="11">Cytoplasmic side</orientation>
    </subcellularLocation>
</comment>
<dbReference type="PRINTS" id="PR00363">
    <property type="entry name" value="CYTOCHROMEB5"/>
</dbReference>
<dbReference type="InterPro" id="IPR018506">
    <property type="entry name" value="Cyt_B5_heme-BS"/>
</dbReference>
<evidence type="ECO:0000256" key="1">
    <source>
        <dbReference type="ARBA" id="ARBA00004131"/>
    </source>
</evidence>
<keyword evidence="9 13" id="KW-0408">Iron</keyword>
<evidence type="ECO:0000256" key="8">
    <source>
        <dbReference type="ARBA" id="ARBA00022982"/>
    </source>
</evidence>
<dbReference type="PANTHER" id="PTHR19359">
    <property type="entry name" value="CYTOCHROME B5"/>
    <property type="match status" value="1"/>
</dbReference>
<dbReference type="PANTHER" id="PTHR19359:SF150">
    <property type="entry name" value="CYTOCHROME B5"/>
    <property type="match status" value="1"/>
</dbReference>
<evidence type="ECO:0000256" key="7">
    <source>
        <dbReference type="ARBA" id="ARBA00022848"/>
    </source>
</evidence>
<gene>
    <name evidence="15" type="primary">CYB5</name>
    <name evidence="15" type="ORF">FIM1_4064</name>
</gene>
<evidence type="ECO:0000256" key="6">
    <source>
        <dbReference type="ARBA" id="ARBA00022824"/>
    </source>
</evidence>
<evidence type="ECO:0000256" key="5">
    <source>
        <dbReference type="ARBA" id="ARBA00022723"/>
    </source>
</evidence>
<dbReference type="SMART" id="SM01117">
    <property type="entry name" value="Cyt-b5"/>
    <property type="match status" value="1"/>
</dbReference>
<organism evidence="15 16">
    <name type="scientific">Kluyveromyces marxianus</name>
    <name type="common">Yeast</name>
    <name type="synonym">Candida kefyr</name>
    <dbReference type="NCBI Taxonomy" id="4911"/>
    <lineage>
        <taxon>Eukaryota</taxon>
        <taxon>Fungi</taxon>
        <taxon>Dikarya</taxon>
        <taxon>Ascomycota</taxon>
        <taxon>Saccharomycotina</taxon>
        <taxon>Saccharomycetes</taxon>
        <taxon>Saccharomycetales</taxon>
        <taxon>Saccharomycetaceae</taxon>
        <taxon>Kluyveromyces</taxon>
    </lineage>
</organism>
<keyword evidence="8" id="KW-0249">Electron transport</keyword>
<proteinExistence type="inferred from homology"/>
<dbReference type="EMBL" id="CP015059">
    <property type="protein sequence ID" value="QGN17332.1"/>
    <property type="molecule type" value="Genomic_DNA"/>
</dbReference>
<keyword evidence="6" id="KW-0256">Endoplasmic reticulum</keyword>
<feature type="domain" description="Cytochrome b5 heme-binding" evidence="14">
    <location>
        <begin position="2"/>
        <end position="78"/>
    </location>
</feature>
<evidence type="ECO:0000256" key="12">
    <source>
        <dbReference type="ARBA" id="ARBA00038168"/>
    </source>
</evidence>
<sequence>MAKLFTYKEVSEHKTGDDLWLIIHGKVYDCTKFVDEHPGGDEILIELGGQDATGPFDDIGHSEDAIKLLEPLYIGDIDTTSEKVVVESTESSAATTGGEGNGVMIIALIVVFLAIAFYYFNQ</sequence>
<keyword evidence="16" id="KW-1185">Reference proteome</keyword>
<dbReference type="SUPFAM" id="SSF55856">
    <property type="entry name" value="Cytochrome b5-like heme/steroid binding domain"/>
    <property type="match status" value="1"/>
</dbReference>
<dbReference type="Proteomes" id="UP000422736">
    <property type="component" value="Chromosome 6"/>
</dbReference>
<dbReference type="Pfam" id="PF00173">
    <property type="entry name" value="Cyt-b5"/>
    <property type="match status" value="1"/>
</dbReference>
<dbReference type="InterPro" id="IPR001199">
    <property type="entry name" value="Cyt_B5-like_heme/steroid-bd"/>
</dbReference>
<reference evidence="15 16" key="1">
    <citation type="submission" date="2016-03" db="EMBL/GenBank/DDBJ databases">
        <title>How can Kluyveromyces marxianus grow so fast - potential evolutionary course in Saccharomyces Complex revealed by comparative genomics.</title>
        <authorList>
            <person name="Mo W."/>
            <person name="Lu W."/>
            <person name="Yang X."/>
            <person name="Qi J."/>
            <person name="Lv H."/>
        </authorList>
    </citation>
    <scope>NUCLEOTIDE SEQUENCE [LARGE SCALE GENOMIC DNA]</scope>
    <source>
        <strain evidence="15 16">FIM1</strain>
    </source>
</reference>